<dbReference type="NCBIfam" id="TIGR02751">
    <property type="entry name" value="PEPCase_arch"/>
    <property type="match status" value="1"/>
</dbReference>
<keyword evidence="3" id="KW-0120">Carbon dioxide fixation</keyword>
<dbReference type="Pfam" id="PF14010">
    <property type="entry name" value="PEPcase_2"/>
    <property type="match status" value="1"/>
</dbReference>
<evidence type="ECO:0000256" key="3">
    <source>
        <dbReference type="ARBA" id="ARBA00023300"/>
    </source>
</evidence>
<evidence type="ECO:0000256" key="4">
    <source>
        <dbReference type="NCBIfam" id="TIGR02751"/>
    </source>
</evidence>
<dbReference type="GO" id="GO:0006099">
    <property type="term" value="P:tricarboxylic acid cycle"/>
    <property type="evidence" value="ECO:0007669"/>
    <property type="project" value="InterPro"/>
</dbReference>
<organism evidence="5 6">
    <name type="scientific">Candidatus Uhrbacteria bacterium RIFCSPHIGHO2_02_FULL_60_10</name>
    <dbReference type="NCBI Taxonomy" id="1802392"/>
    <lineage>
        <taxon>Bacteria</taxon>
        <taxon>Candidatus Uhriibacteriota</taxon>
    </lineage>
</organism>
<dbReference type="Proteomes" id="UP000177088">
    <property type="component" value="Unassembled WGS sequence"/>
</dbReference>
<evidence type="ECO:0000256" key="1">
    <source>
        <dbReference type="ARBA" id="ARBA00022842"/>
    </source>
</evidence>
<dbReference type="GO" id="GO:0015977">
    <property type="term" value="P:carbon fixation"/>
    <property type="evidence" value="ECO:0007669"/>
    <property type="project" value="UniProtKB-KW"/>
</dbReference>
<dbReference type="PIRSF" id="PIRSF006677">
    <property type="entry name" value="UCP006677"/>
    <property type="match status" value="1"/>
</dbReference>
<evidence type="ECO:0000313" key="6">
    <source>
        <dbReference type="Proteomes" id="UP000177088"/>
    </source>
</evidence>
<comment type="caution">
    <text evidence="5">The sequence shown here is derived from an EMBL/GenBank/DDBJ whole genome shotgun (WGS) entry which is preliminary data.</text>
</comment>
<proteinExistence type="predicted"/>
<reference evidence="5 6" key="1">
    <citation type="journal article" date="2016" name="Nat. Commun.">
        <title>Thousands of microbial genomes shed light on interconnected biogeochemical processes in an aquifer system.</title>
        <authorList>
            <person name="Anantharaman K."/>
            <person name="Brown C.T."/>
            <person name="Hug L.A."/>
            <person name="Sharon I."/>
            <person name="Castelle C.J."/>
            <person name="Probst A.J."/>
            <person name="Thomas B.C."/>
            <person name="Singh A."/>
            <person name="Wilkins M.J."/>
            <person name="Karaoz U."/>
            <person name="Brodie E.L."/>
            <person name="Williams K.H."/>
            <person name="Hubbard S.S."/>
            <person name="Banfield J.F."/>
        </authorList>
    </citation>
    <scope>NUCLEOTIDE SEQUENCE [LARGE SCALE GENOMIC DNA]</scope>
</reference>
<protein>
    <recommendedName>
        <fullName evidence="4">Phosphoenolpyruvate carboxylase</fullName>
        <ecNumber evidence="4">4.1.1.31</ecNumber>
    </recommendedName>
</protein>
<dbReference type="GO" id="GO:0008964">
    <property type="term" value="F:phosphoenolpyruvate carboxylase activity"/>
    <property type="evidence" value="ECO:0007669"/>
    <property type="project" value="UniProtKB-UniRule"/>
</dbReference>
<keyword evidence="2" id="KW-0456">Lyase</keyword>
<evidence type="ECO:0000256" key="2">
    <source>
        <dbReference type="ARBA" id="ARBA00023239"/>
    </source>
</evidence>
<dbReference type="EC" id="4.1.1.31" evidence="4"/>
<dbReference type="AlphaFoldDB" id="A0A1F7U5N4"/>
<accession>A0A1F7U5N4</accession>
<dbReference type="SUPFAM" id="SSF51621">
    <property type="entry name" value="Phosphoenolpyruvate/pyruvate domain"/>
    <property type="match status" value="1"/>
</dbReference>
<name>A0A1F7U5N4_9BACT</name>
<gene>
    <name evidence="5" type="ORF">A3C96_00260</name>
</gene>
<sequence length="501" mass="56866">MRHIPATMATQHPDNACAPYWEEDGDGFVSTYEEVAECFSSYRDLGCEEYMWDWEGKYVEEAVVERLFHGHYEYFRRHPLGKEKFLTFRIPNIWQEKGHSLSRAMMGMLTAEDVARSLDLHAPPLFEVILPMTTGADQIMHINRLFSKLSKFSSALFGHRCTLPRINVMPLFEGVDHMFASRPLLNKFLADYRATYKTAPDHLRLHIARSDPALNSGMVAAVVAGKFMLSEFYRFGEDHGLPVFPAVGAGLLPFRGGLAPDRLPDFFRQYAGVRTAYIQSAFRYDYPLAQAKAAIRRLNRELPLTKPDRFDRPADKREAQELCRHFAAAYRRVAEKIAPTINRLALSVPRRRERKLHIGLFGYSRRLGSKRLPRAIPFTAGLYSIGLPPEFLGTGHGLAAAAAAGLNLERFYPILRADLVRAGRYLNKKNLDAMAARGPAWRRLREDVSLTEKHLGLELGPKMDSDFAHREITTQALRKFLRGTNISEEVTASGKIRRSLG</sequence>
<evidence type="ECO:0000313" key="5">
    <source>
        <dbReference type="EMBL" id="OGL73596.1"/>
    </source>
</evidence>
<keyword evidence="1" id="KW-0460">Magnesium</keyword>
<dbReference type="InterPro" id="IPR015813">
    <property type="entry name" value="Pyrv/PenolPyrv_kinase-like_dom"/>
</dbReference>
<dbReference type="EMBL" id="MGEA01000054">
    <property type="protein sequence ID" value="OGL73596.1"/>
    <property type="molecule type" value="Genomic_DNA"/>
</dbReference>
<dbReference type="InterPro" id="IPR007566">
    <property type="entry name" value="PEP_COase_arc-type"/>
</dbReference>
<keyword evidence="5" id="KW-0670">Pyruvate</keyword>